<feature type="compositionally biased region" description="Polar residues" evidence="1">
    <location>
        <begin position="337"/>
        <end position="347"/>
    </location>
</feature>
<protein>
    <recommendedName>
        <fullName evidence="2">SPK domain-containing protein</fullName>
    </recommendedName>
</protein>
<feature type="region of interest" description="Disordered" evidence="1">
    <location>
        <begin position="384"/>
        <end position="422"/>
    </location>
</feature>
<evidence type="ECO:0000313" key="4">
    <source>
        <dbReference type="Proteomes" id="UP000008068"/>
    </source>
</evidence>
<dbReference type="PANTHER" id="PTHR23362:SF8">
    <property type="entry name" value="SPK DOMAIN-CONTAINING PROTEIN"/>
    <property type="match status" value="1"/>
</dbReference>
<accession>G0NFT2</accession>
<feature type="compositionally biased region" description="Polar residues" evidence="1">
    <location>
        <begin position="290"/>
        <end position="304"/>
    </location>
</feature>
<keyword evidence="4" id="KW-1185">Reference proteome</keyword>
<dbReference type="AlphaFoldDB" id="G0NFT2"/>
<feature type="compositionally biased region" description="Basic residues" evidence="1">
    <location>
        <begin position="228"/>
        <end position="237"/>
    </location>
</feature>
<feature type="compositionally biased region" description="Basic and acidic residues" evidence="1">
    <location>
        <begin position="266"/>
        <end position="283"/>
    </location>
</feature>
<dbReference type="HOGENOM" id="CLU_021607_0_0_1"/>
<dbReference type="InterPro" id="IPR053315">
    <property type="entry name" value="Peptidase_C14A"/>
</dbReference>
<evidence type="ECO:0000259" key="2">
    <source>
        <dbReference type="SMART" id="SM00583"/>
    </source>
</evidence>
<evidence type="ECO:0000256" key="1">
    <source>
        <dbReference type="SAM" id="MobiDB-lite"/>
    </source>
</evidence>
<name>G0NFT2_CAEBE</name>
<reference evidence="4" key="1">
    <citation type="submission" date="2011-07" db="EMBL/GenBank/DDBJ databases">
        <authorList>
            <consortium name="Caenorhabditis brenneri Sequencing and Analysis Consortium"/>
            <person name="Wilson R.K."/>
        </authorList>
    </citation>
    <scope>NUCLEOTIDE SEQUENCE [LARGE SCALE GENOMIC DNA]</scope>
    <source>
        <strain evidence="4">PB2801</strain>
    </source>
</reference>
<gene>
    <name evidence="3" type="ORF">CAEBREN_19324</name>
</gene>
<feature type="domain" description="SPK" evidence="2">
    <location>
        <begin position="72"/>
        <end position="145"/>
    </location>
</feature>
<feature type="compositionally biased region" description="Acidic residues" evidence="1">
    <location>
        <begin position="208"/>
        <end position="217"/>
    </location>
</feature>
<proteinExistence type="predicted"/>
<dbReference type="OMA" id="MEWESIA"/>
<evidence type="ECO:0000313" key="3">
    <source>
        <dbReference type="EMBL" id="EGT59728.1"/>
    </source>
</evidence>
<feature type="region of interest" description="Disordered" evidence="1">
    <location>
        <begin position="152"/>
        <end position="347"/>
    </location>
</feature>
<feature type="compositionally biased region" description="Polar residues" evidence="1">
    <location>
        <begin position="248"/>
        <end position="258"/>
    </location>
</feature>
<feature type="compositionally biased region" description="Acidic residues" evidence="1">
    <location>
        <begin position="174"/>
        <end position="200"/>
    </location>
</feature>
<dbReference type="Pfam" id="PF04435">
    <property type="entry name" value="SPK"/>
    <property type="match status" value="1"/>
</dbReference>
<dbReference type="InParanoid" id="G0NFT2"/>
<dbReference type="EMBL" id="GL379877">
    <property type="protein sequence ID" value="EGT59728.1"/>
    <property type="molecule type" value="Genomic_DNA"/>
</dbReference>
<dbReference type="Proteomes" id="UP000008068">
    <property type="component" value="Unassembled WGS sequence"/>
</dbReference>
<organism evidence="4">
    <name type="scientific">Caenorhabditis brenneri</name>
    <name type="common">Nematode worm</name>
    <dbReference type="NCBI Taxonomy" id="135651"/>
    <lineage>
        <taxon>Eukaryota</taxon>
        <taxon>Metazoa</taxon>
        <taxon>Ecdysozoa</taxon>
        <taxon>Nematoda</taxon>
        <taxon>Chromadorea</taxon>
        <taxon>Rhabditida</taxon>
        <taxon>Rhabditina</taxon>
        <taxon>Rhabditomorpha</taxon>
        <taxon>Rhabditoidea</taxon>
        <taxon>Rhabditidae</taxon>
        <taxon>Peloderinae</taxon>
        <taxon>Caenorhabditis</taxon>
    </lineage>
</organism>
<dbReference type="PANTHER" id="PTHR23362">
    <property type="entry name" value="L-PLASTIN-RELATED"/>
    <property type="match status" value="1"/>
</dbReference>
<dbReference type="InterPro" id="IPR006570">
    <property type="entry name" value="SPK_dom"/>
</dbReference>
<sequence>MKGTYRFDDKKRIVYYKSIDGKLELEGDHNPRKKEGVPENFQISRELIKEFFANREKSINGQLPKESENEREVWKFIGFIFEKCKNISSPLVLLQMYDEYNALHRLTKSRSGLYKRLRQNALVRVDNLKRIIEYKSNDGSLLLQGKHDLSSKTFANRNTNRKSNRRPVERPIESDDEDSEEDQSFDEDSDDDVVSDDEDFLNSSEDNKDSDEEETGDTSEKSAQVQDKKKKLSRRRISSSDDSDSNDHQSTSTAIQTSRRGRLLKKRDLDVNSSHDEVKESVLPEKSQAKKSSSVSNVNTPSRTNNKRKTIDNTADSSKRSKESTTSRADDLEDYNPNYSFNESNSMANDREHVVLNNEEEARLDGEQVKVEVFRGALQNRVNTIGDEDDDDIQEIPPPPKRVNDVPPTDDAEIKTTNASDKPRHVVPLKQEPKELVEVKREAIVEEVEAKPVLSSNRCSVLQVLLALRTLVISLDCPSFESLQKEIEEKMKHFEGSGTSIPNVEVGLAMELCFSKMNGSSFISSCESSSFIKLRDFLCYFKSFILNLKIEELKTVMEKVNGCMKECQNKIVRVKKVTKILQVTLELFTI</sequence>
<feature type="compositionally biased region" description="Basic and acidic residues" evidence="1">
    <location>
        <begin position="317"/>
        <end position="330"/>
    </location>
</feature>
<dbReference type="SMART" id="SM00583">
    <property type="entry name" value="SPK"/>
    <property type="match status" value="1"/>
</dbReference>